<dbReference type="InterPro" id="IPR001849">
    <property type="entry name" value="PH_domain"/>
</dbReference>
<dbReference type="PANTHER" id="PTHR36100:SF1">
    <property type="entry name" value="BUD SITE SELECTION PROTEIN 4"/>
    <property type="match status" value="1"/>
</dbReference>
<dbReference type="SUPFAM" id="SSF50729">
    <property type="entry name" value="PH domain-like"/>
    <property type="match status" value="1"/>
</dbReference>
<dbReference type="AlphaFoldDB" id="A0A0L0BMZ3"/>
<dbReference type="GO" id="GO:0000142">
    <property type="term" value="C:cellular bud neck contractile ring"/>
    <property type="evidence" value="ECO:0007669"/>
    <property type="project" value="TreeGrafter"/>
</dbReference>
<dbReference type="Pfam" id="PF00169">
    <property type="entry name" value="PH"/>
    <property type="match status" value="1"/>
</dbReference>
<reference evidence="5 6" key="1">
    <citation type="journal article" date="2015" name="Nat. Commun.">
        <title>Lucilia cuprina genome unlocks parasitic fly biology to underpin future interventions.</title>
        <authorList>
            <person name="Anstead C.A."/>
            <person name="Korhonen P.K."/>
            <person name="Young N.D."/>
            <person name="Hall R.S."/>
            <person name="Jex A.R."/>
            <person name="Murali S.C."/>
            <person name="Hughes D.S."/>
            <person name="Lee S.F."/>
            <person name="Perry T."/>
            <person name="Stroehlein A.J."/>
            <person name="Ansell B.R."/>
            <person name="Breugelmans B."/>
            <person name="Hofmann A."/>
            <person name="Qu J."/>
            <person name="Dugan S."/>
            <person name="Lee S.L."/>
            <person name="Chao H."/>
            <person name="Dinh H."/>
            <person name="Han Y."/>
            <person name="Doddapaneni H.V."/>
            <person name="Worley K.C."/>
            <person name="Muzny D.M."/>
            <person name="Ioannidis P."/>
            <person name="Waterhouse R.M."/>
            <person name="Zdobnov E.M."/>
            <person name="James P.J."/>
            <person name="Bagnall N.H."/>
            <person name="Kotze A.C."/>
            <person name="Gibbs R.A."/>
            <person name="Richards S."/>
            <person name="Batterham P."/>
            <person name="Gasser R.B."/>
        </authorList>
    </citation>
    <scope>NUCLEOTIDE SEQUENCE [LARGE SCALE GENOMIC DNA]</scope>
    <source>
        <strain evidence="5 6">LS</strain>
        <tissue evidence="5">Full body</tissue>
    </source>
</reference>
<evidence type="ECO:0000313" key="5">
    <source>
        <dbReference type="EMBL" id="KNC20649.1"/>
    </source>
</evidence>
<evidence type="ECO:0000256" key="1">
    <source>
        <dbReference type="ARBA" id="ARBA00022618"/>
    </source>
</evidence>
<dbReference type="SMART" id="SM00233">
    <property type="entry name" value="PH"/>
    <property type="match status" value="1"/>
</dbReference>
<sequence>MPGLHANQNSAKVGQEFELIVGKDLNLEITMHVSMNTVQKPPRFNYTAKSPAKAESIKSENDNDSKDKPVNKVKGFFSRSPKKKQHSKFNSQASIKTQESANNKEYNKEKAKYDEEVKQFYKRADIWKNITGSDGEYCRGYLVASHYEQDIFGVAKTFNLSLYNEWDKTTKGVPRSVCDLNITMMYIPKLYASETIPESLQACQRTLERARLTRGSICQGYLTQQGGDCLNTWKRRWFSLNGSEMCGFTDSNGKKRAVIHLENVTDIKDHLTDDLWCIYKDRCFQIGFTDGEVIGFYADTVPERDAWVQALQHNVSNASKEKMSWTDLVVEREERYSS</sequence>
<evidence type="ECO:0000256" key="3">
    <source>
        <dbReference type="SAM" id="MobiDB-lite"/>
    </source>
</evidence>
<proteinExistence type="predicted"/>
<feature type="compositionally biased region" description="Basic and acidic residues" evidence="3">
    <location>
        <begin position="55"/>
        <end position="70"/>
    </location>
</feature>
<dbReference type="GO" id="GO:0051301">
    <property type="term" value="P:cell division"/>
    <property type="evidence" value="ECO:0007669"/>
    <property type="project" value="UniProtKB-KW"/>
</dbReference>
<dbReference type="Gene3D" id="2.30.29.30">
    <property type="entry name" value="Pleckstrin-homology domain (PH domain)/Phosphotyrosine-binding domain (PTB)"/>
    <property type="match status" value="1"/>
</dbReference>
<evidence type="ECO:0000313" key="6">
    <source>
        <dbReference type="Proteomes" id="UP000037069"/>
    </source>
</evidence>
<dbReference type="InterPro" id="IPR052007">
    <property type="entry name" value="Bud4"/>
</dbReference>
<protein>
    <recommendedName>
        <fullName evidence="4">PH domain-containing protein</fullName>
    </recommendedName>
</protein>
<keyword evidence="1" id="KW-0132">Cell division</keyword>
<dbReference type="InterPro" id="IPR011993">
    <property type="entry name" value="PH-like_dom_sf"/>
</dbReference>
<accession>A0A0L0BMZ3</accession>
<dbReference type="STRING" id="7375.A0A0L0BMZ3"/>
<dbReference type="PROSITE" id="PS50003">
    <property type="entry name" value="PH_DOMAIN"/>
    <property type="match status" value="1"/>
</dbReference>
<dbReference type="Proteomes" id="UP000037069">
    <property type="component" value="Unassembled WGS sequence"/>
</dbReference>
<evidence type="ECO:0000256" key="2">
    <source>
        <dbReference type="ARBA" id="ARBA00023306"/>
    </source>
</evidence>
<keyword evidence="6" id="KW-1185">Reference proteome</keyword>
<gene>
    <name evidence="5" type="ORF">FF38_01468</name>
</gene>
<feature type="domain" description="PH" evidence="4">
    <location>
        <begin position="215"/>
        <end position="316"/>
    </location>
</feature>
<name>A0A0L0BMZ3_LUCCU</name>
<comment type="caution">
    <text evidence="5">The sequence shown here is derived from an EMBL/GenBank/DDBJ whole genome shotgun (WGS) entry which is preliminary data.</text>
</comment>
<feature type="region of interest" description="Disordered" evidence="3">
    <location>
        <begin position="41"/>
        <end position="107"/>
    </location>
</feature>
<dbReference type="GO" id="GO:0005525">
    <property type="term" value="F:GTP binding"/>
    <property type="evidence" value="ECO:0007669"/>
    <property type="project" value="TreeGrafter"/>
</dbReference>
<dbReference type="PANTHER" id="PTHR36100">
    <property type="entry name" value="BUD SITE SELECTION PROTEIN 4"/>
    <property type="match status" value="1"/>
</dbReference>
<feature type="compositionally biased region" description="Polar residues" evidence="3">
    <location>
        <begin position="88"/>
        <end position="100"/>
    </location>
</feature>
<keyword evidence="2" id="KW-0131">Cell cycle</keyword>
<dbReference type="EMBL" id="JRES01001710">
    <property type="protein sequence ID" value="KNC20649.1"/>
    <property type="molecule type" value="Genomic_DNA"/>
</dbReference>
<evidence type="ECO:0000259" key="4">
    <source>
        <dbReference type="PROSITE" id="PS50003"/>
    </source>
</evidence>
<organism evidence="5 6">
    <name type="scientific">Lucilia cuprina</name>
    <name type="common">Green bottle fly</name>
    <name type="synonym">Australian sheep blowfly</name>
    <dbReference type="NCBI Taxonomy" id="7375"/>
    <lineage>
        <taxon>Eukaryota</taxon>
        <taxon>Metazoa</taxon>
        <taxon>Ecdysozoa</taxon>
        <taxon>Arthropoda</taxon>
        <taxon>Hexapoda</taxon>
        <taxon>Insecta</taxon>
        <taxon>Pterygota</taxon>
        <taxon>Neoptera</taxon>
        <taxon>Endopterygota</taxon>
        <taxon>Diptera</taxon>
        <taxon>Brachycera</taxon>
        <taxon>Muscomorpha</taxon>
        <taxon>Oestroidea</taxon>
        <taxon>Calliphoridae</taxon>
        <taxon>Luciliinae</taxon>
        <taxon>Lucilia</taxon>
    </lineage>
</organism>